<evidence type="ECO:0000256" key="1">
    <source>
        <dbReference type="ARBA" id="ARBA00022723"/>
    </source>
</evidence>
<dbReference type="SUPFAM" id="SSF57845">
    <property type="entry name" value="B-box zinc-binding domain"/>
    <property type="match status" value="1"/>
</dbReference>
<proteinExistence type="predicted"/>
<evidence type="ECO:0000259" key="6">
    <source>
        <dbReference type="PROSITE" id="PS50089"/>
    </source>
</evidence>
<gene>
    <name evidence="8" type="ORF">HOLleu_26216</name>
</gene>
<evidence type="ECO:0000256" key="4">
    <source>
        <dbReference type="PROSITE-ProRule" id="PRU00024"/>
    </source>
</evidence>
<keyword evidence="2 4" id="KW-0863">Zinc-finger</keyword>
<dbReference type="Gene3D" id="3.30.40.10">
    <property type="entry name" value="Zinc/RING finger domain, C3HC4 (zinc finger)"/>
    <property type="match status" value="1"/>
</dbReference>
<evidence type="ECO:0000256" key="3">
    <source>
        <dbReference type="ARBA" id="ARBA00022833"/>
    </source>
</evidence>
<reference evidence="8" key="1">
    <citation type="submission" date="2021-10" db="EMBL/GenBank/DDBJ databases">
        <title>Tropical sea cucumber genome reveals ecological adaptation and Cuvierian tubules defense mechanism.</title>
        <authorList>
            <person name="Chen T."/>
        </authorList>
    </citation>
    <scope>NUCLEOTIDE SEQUENCE</scope>
    <source>
        <strain evidence="8">Nanhai2018</strain>
        <tissue evidence="8">Muscle</tissue>
    </source>
</reference>
<accession>A0A9Q1BTL4</accession>
<dbReference type="PANTHER" id="PTHR25462:SF296">
    <property type="entry name" value="MEIOTIC P26, ISOFORM F"/>
    <property type="match status" value="1"/>
</dbReference>
<dbReference type="Pfam" id="PF00643">
    <property type="entry name" value="zf-B_box"/>
    <property type="match status" value="1"/>
</dbReference>
<dbReference type="InterPro" id="IPR017907">
    <property type="entry name" value="Znf_RING_CS"/>
</dbReference>
<dbReference type="SUPFAM" id="SSF101898">
    <property type="entry name" value="NHL repeat"/>
    <property type="match status" value="1"/>
</dbReference>
<keyword evidence="5" id="KW-0175">Coiled coil</keyword>
<dbReference type="EMBL" id="JAIZAY010000012">
    <property type="protein sequence ID" value="KAJ8032642.1"/>
    <property type="molecule type" value="Genomic_DNA"/>
</dbReference>
<keyword evidence="9" id="KW-1185">Reference proteome</keyword>
<dbReference type="GO" id="GO:0008270">
    <property type="term" value="F:zinc ion binding"/>
    <property type="evidence" value="ECO:0007669"/>
    <property type="project" value="UniProtKB-KW"/>
</dbReference>
<evidence type="ECO:0000313" key="9">
    <source>
        <dbReference type="Proteomes" id="UP001152320"/>
    </source>
</evidence>
<dbReference type="SMART" id="SM00184">
    <property type="entry name" value="RING"/>
    <property type="match status" value="1"/>
</dbReference>
<dbReference type="SMART" id="SM00336">
    <property type="entry name" value="BBOX"/>
    <property type="match status" value="2"/>
</dbReference>
<feature type="coiled-coil region" evidence="5">
    <location>
        <begin position="316"/>
        <end position="357"/>
    </location>
</feature>
<feature type="domain" description="B box-type" evidence="7">
    <location>
        <begin position="93"/>
        <end position="140"/>
    </location>
</feature>
<dbReference type="InterPro" id="IPR013083">
    <property type="entry name" value="Znf_RING/FYVE/PHD"/>
</dbReference>
<dbReference type="GO" id="GO:0061630">
    <property type="term" value="F:ubiquitin protein ligase activity"/>
    <property type="evidence" value="ECO:0007669"/>
    <property type="project" value="TreeGrafter"/>
</dbReference>
<dbReference type="Pfam" id="PF00097">
    <property type="entry name" value="zf-C3HC4"/>
    <property type="match status" value="1"/>
</dbReference>
<dbReference type="PROSITE" id="PS00518">
    <property type="entry name" value="ZF_RING_1"/>
    <property type="match status" value="1"/>
</dbReference>
<name>A0A9Q1BTL4_HOLLE</name>
<organism evidence="8 9">
    <name type="scientific">Holothuria leucospilota</name>
    <name type="common">Black long sea cucumber</name>
    <name type="synonym">Mertensiothuria leucospilota</name>
    <dbReference type="NCBI Taxonomy" id="206669"/>
    <lineage>
        <taxon>Eukaryota</taxon>
        <taxon>Metazoa</taxon>
        <taxon>Echinodermata</taxon>
        <taxon>Eleutherozoa</taxon>
        <taxon>Echinozoa</taxon>
        <taxon>Holothuroidea</taxon>
        <taxon>Aspidochirotacea</taxon>
        <taxon>Aspidochirotida</taxon>
        <taxon>Holothuriidae</taxon>
        <taxon>Holothuria</taxon>
    </lineage>
</organism>
<dbReference type="PROSITE" id="PS50119">
    <property type="entry name" value="ZF_BBOX"/>
    <property type="match status" value="1"/>
</dbReference>
<dbReference type="Proteomes" id="UP001152320">
    <property type="component" value="Chromosome 12"/>
</dbReference>
<dbReference type="PANTHER" id="PTHR25462">
    <property type="entry name" value="BONUS, ISOFORM C-RELATED"/>
    <property type="match status" value="1"/>
</dbReference>
<dbReference type="InterPro" id="IPR001841">
    <property type="entry name" value="Znf_RING"/>
</dbReference>
<dbReference type="Gene3D" id="3.30.160.60">
    <property type="entry name" value="Classic Zinc Finger"/>
    <property type="match status" value="1"/>
</dbReference>
<dbReference type="PROSITE" id="PS50089">
    <property type="entry name" value="ZF_RING_2"/>
    <property type="match status" value="1"/>
</dbReference>
<dbReference type="InterPro" id="IPR000315">
    <property type="entry name" value="Znf_B-box"/>
</dbReference>
<dbReference type="OrthoDB" id="261644at2759"/>
<feature type="domain" description="RING-type" evidence="6">
    <location>
        <begin position="17"/>
        <end position="58"/>
    </location>
</feature>
<protein>
    <submittedName>
        <fullName evidence="8">E3 ubiquitin-protein ligase TRIM56</fullName>
    </submittedName>
</protein>
<dbReference type="InterPro" id="IPR018957">
    <property type="entry name" value="Znf_C3HC4_RING-type"/>
</dbReference>
<keyword evidence="3" id="KW-0862">Zinc</keyword>
<evidence type="ECO:0000256" key="5">
    <source>
        <dbReference type="SAM" id="Coils"/>
    </source>
</evidence>
<dbReference type="InterPro" id="IPR011042">
    <property type="entry name" value="6-blade_b-propeller_TolB-like"/>
</dbReference>
<dbReference type="InterPro" id="IPR047153">
    <property type="entry name" value="TRIM45/56/19-like"/>
</dbReference>
<evidence type="ECO:0000313" key="8">
    <source>
        <dbReference type="EMBL" id="KAJ8032642.1"/>
    </source>
</evidence>
<dbReference type="AlphaFoldDB" id="A0A9Q1BTL4"/>
<evidence type="ECO:0000256" key="2">
    <source>
        <dbReference type="ARBA" id="ARBA00022771"/>
    </source>
</evidence>
<keyword evidence="1" id="KW-0479">Metal-binding</keyword>
<dbReference type="Gene3D" id="2.120.10.30">
    <property type="entry name" value="TolB, C-terminal domain"/>
    <property type="match status" value="1"/>
</dbReference>
<evidence type="ECO:0000259" key="7">
    <source>
        <dbReference type="PROSITE" id="PS50119"/>
    </source>
</evidence>
<sequence length="724" mass="83404">MATSSRLKDIDDKFCLCSICLEQLKEPKLLPCLHRYCKDCLNSIIQGTYDVIKCPECREETQIPTNGVEGFKTDFYSKNLVEYVQIQQSLKSDEIRECYSCSKHVRVAAYCFKCNDFLCKDCHNIHVTNKTLKDHQKHTLSLEDMEAKNITIEKLASMRHAPRCHIHLEEIAKLYCETCVNLPICVACVHGEHKGHNLHEVKTLARLKREELTQKLKTLEEINKDKSVISPRQAKENLILNVSIEKEEVIKMHHEKDQKIMTKIQDTEGRRKLVEQEKQNTEKKIFDFLQTEMEHEIQGVKKKYEDIFRVKKLVLNDTFKARESSLEKELAKLRDQRKRFERDKQELLESIEKQLNENMKIIETMSQHFDNIKKRFETLNVMASSILASDNDWSAVQCIPDMCTAASNLMKDLKKDFPELTALIKVTVNYKQYCFEKPSVTKMSENFDKKVIINNPYRNVYGMTCCGDGNIVISGVTSDWMASFIIVIDMNGRMLKEKILNTGEIWPFRYCKSLSQHKVASVCQPNEIGLYDVRDGSYIKRNISDVISSWPKDRYLSCVATDPVNNHILVGGYNSRDVYVFNNQLNYLHILTLPEMIKGPRDITVSEGHLLLCDYDGKKCFVTTVDGLESKLVGEFMKPNLEGNKFGPISVCSDKNGFVYVLWKTSSQCYIVQYNHDGSQVLTTRKLDVDASVATVVETSQGEKLLVATCDTQKVYLYARMAED</sequence>
<dbReference type="SUPFAM" id="SSF57850">
    <property type="entry name" value="RING/U-box"/>
    <property type="match status" value="1"/>
</dbReference>
<comment type="caution">
    <text evidence="8">The sequence shown here is derived from an EMBL/GenBank/DDBJ whole genome shotgun (WGS) entry which is preliminary data.</text>
</comment>